<dbReference type="AlphaFoldDB" id="A0A813U1J7"/>
<evidence type="ECO:0000256" key="1">
    <source>
        <dbReference type="SAM" id="Phobius"/>
    </source>
</evidence>
<feature type="transmembrane region" description="Helical" evidence="1">
    <location>
        <begin position="109"/>
        <end position="127"/>
    </location>
</feature>
<dbReference type="OrthoDB" id="10424032at2759"/>
<dbReference type="Proteomes" id="UP000663879">
    <property type="component" value="Unassembled WGS sequence"/>
</dbReference>
<gene>
    <name evidence="2" type="ORF">OXX778_LOCUS7387</name>
</gene>
<sequence length="198" mass="21819">MLTSTSRLIPENSDKKKGLNKIQLKDLIKKPKTFSKIPLDSGAIAKLPSFDQPIDRRGPFDIGLFETWVVYIILFILALVAAIGLLLTVLGLSTELFSVASSKNQEIKLFGVVLTSTVLTSSAILLFCFSCQHAKEVGWLPNSHYAADYVDSEPLSENAKISALYSIDPNIQNQEITKPVTPSQVEPTQIQNPKVIVY</sequence>
<reference evidence="2" key="1">
    <citation type="submission" date="2021-02" db="EMBL/GenBank/DDBJ databases">
        <authorList>
            <person name="Nowell W R."/>
        </authorList>
    </citation>
    <scope>NUCLEOTIDE SEQUENCE</scope>
    <source>
        <strain evidence="2">Ploen Becks lab</strain>
    </source>
</reference>
<proteinExistence type="predicted"/>
<keyword evidence="1" id="KW-0472">Membrane</keyword>
<comment type="caution">
    <text evidence="2">The sequence shown here is derived from an EMBL/GenBank/DDBJ whole genome shotgun (WGS) entry which is preliminary data.</text>
</comment>
<name>A0A813U1J7_9BILA</name>
<organism evidence="2 3">
    <name type="scientific">Brachionus calyciflorus</name>
    <dbReference type="NCBI Taxonomy" id="104777"/>
    <lineage>
        <taxon>Eukaryota</taxon>
        <taxon>Metazoa</taxon>
        <taxon>Spiralia</taxon>
        <taxon>Gnathifera</taxon>
        <taxon>Rotifera</taxon>
        <taxon>Eurotatoria</taxon>
        <taxon>Monogononta</taxon>
        <taxon>Pseudotrocha</taxon>
        <taxon>Ploima</taxon>
        <taxon>Brachionidae</taxon>
        <taxon>Brachionus</taxon>
    </lineage>
</organism>
<feature type="transmembrane region" description="Helical" evidence="1">
    <location>
        <begin position="68"/>
        <end position="97"/>
    </location>
</feature>
<keyword evidence="1" id="KW-1133">Transmembrane helix</keyword>
<protein>
    <submittedName>
        <fullName evidence="2">Uncharacterized protein</fullName>
    </submittedName>
</protein>
<dbReference type="EMBL" id="CAJNOC010000940">
    <property type="protein sequence ID" value="CAF0819447.1"/>
    <property type="molecule type" value="Genomic_DNA"/>
</dbReference>
<keyword evidence="1" id="KW-0812">Transmembrane</keyword>
<evidence type="ECO:0000313" key="3">
    <source>
        <dbReference type="Proteomes" id="UP000663879"/>
    </source>
</evidence>
<accession>A0A813U1J7</accession>
<evidence type="ECO:0000313" key="2">
    <source>
        <dbReference type="EMBL" id="CAF0819447.1"/>
    </source>
</evidence>
<keyword evidence="3" id="KW-1185">Reference proteome</keyword>